<sequence>MKKIQILFFTFLLCLFAADVCAQKQDKVSGKILSSLNTPVKGAVVSVTGSEDVTTDENGVFQTECKDLKKAWISVWAVGYYTVRQALDGRKDINIILIPESKYKYNETTVLPFRVETNEVTTSAENITKKDFTPASMNIDRALAGQIAGLQVTRGSGMPGEGSYMNLRGVRSFVGNNAPLVIINGIPYIPDVHNSQMINGYSRNIFQAYNINDIQNITVLKGAEAAIYGSMGANGVILIETDGATSDNMNTEISYYGQFGMSWNDKRIPLLSGIDYKSFLSDMGMNYYGNMENFFNNFPFMNDAEGKNGYLYNNNTNWQDELYRNGFVTDNLFRIEGGDNIAKYDLSLGYANEQGILKSTKQDRYHTQLNGNFLVSKNFEVYATIGLAYMNGHFQEQGMSRHTNPILAAYAQSPLLAPYQKTSNGDFTPLYSSYYYGICQDLTFAVSNPVAIVNEVDANNRQYDVNIKAGFNYRIIPGLSVDGVFGIYYNYNKEHIFMPGVSDPVIVPAIDTYGEQKNVVREGVAETQNYFYNLNARFNKVFSNRHVLNAMAGCQVLTTQNELDGAFARNTTNDFYQVLNSANKVGSYFDGYLAKWNWMNIFAHADYTYNNLLNVSANMSVDGSSANGKYTNRFRVYPSAGLTWMAKNMSFLIDKDWVNRLELRAEYSVTGNSRFSSNYGRNYYSSLPYMAVSGIVRTQIPNTHLKPEVTTQMNLSLDAAFLRNRISLGVDYYRGRSKDVIMNVNTSAVYGTSGYYTNCAKIDNKGVELSFQASLIHLRDFEWIVGGNIAFTDNKIKSLGGYDQKTLEYSDGATVVSRVGGSPYEFYGLQADGVYATQAEADKANLVNSSMQAYQAGDVRFIDQNNDGRIDIKDRISLGSAAPDYFGGFYTNFRYRHFALSAEFAYSKGNKAYNAVRRTLESASSFSNQSVAVSNRWSVEGQVTDMPRATFGDAIGNNNFSSRWIEDASYLRIKNITLSYNFDKPIWNFFRSGTIYVTGENLLTATKYLGLDPEFAYSSSDNATQGFDYAKVMQPKSVKLGINLKF</sequence>
<dbReference type="SUPFAM" id="SSF56935">
    <property type="entry name" value="Porins"/>
    <property type="match status" value="1"/>
</dbReference>
<dbReference type="InterPro" id="IPR036942">
    <property type="entry name" value="Beta-barrel_TonB_sf"/>
</dbReference>
<dbReference type="PANTHER" id="PTHR30069:SF29">
    <property type="entry name" value="HEMOGLOBIN AND HEMOGLOBIN-HAPTOGLOBIN-BINDING PROTEIN 1-RELATED"/>
    <property type="match status" value="1"/>
</dbReference>
<keyword evidence="3 8" id="KW-1134">Transmembrane beta strand</keyword>
<dbReference type="NCBIfam" id="TIGR04057">
    <property type="entry name" value="SusC_RagA_signa"/>
    <property type="match status" value="1"/>
</dbReference>
<feature type="domain" description="TonB-dependent receptor plug" evidence="10">
    <location>
        <begin position="118"/>
        <end position="236"/>
    </location>
</feature>
<comment type="similarity">
    <text evidence="8">Belongs to the TonB-dependent receptor family.</text>
</comment>
<keyword evidence="5 9" id="KW-0732">Signal</keyword>
<dbReference type="NCBIfam" id="TIGR04056">
    <property type="entry name" value="OMP_RagA_SusC"/>
    <property type="match status" value="1"/>
</dbReference>
<evidence type="ECO:0000256" key="9">
    <source>
        <dbReference type="SAM" id="SignalP"/>
    </source>
</evidence>
<dbReference type="InterPro" id="IPR023997">
    <property type="entry name" value="TonB-dep_OMP_SusC/RagA_CS"/>
</dbReference>
<dbReference type="RefSeq" id="WP_004301631.1">
    <property type="nucleotide sequence ID" value="NZ_CAKJZA010000004.1"/>
</dbReference>
<dbReference type="EMBL" id="VWLX01000002">
    <property type="protein sequence ID" value="KAA3808444.1"/>
    <property type="molecule type" value="Genomic_DNA"/>
</dbReference>
<dbReference type="InterPro" id="IPR037066">
    <property type="entry name" value="Plug_dom_sf"/>
</dbReference>
<dbReference type="GeneID" id="29455973"/>
<evidence type="ECO:0000313" key="13">
    <source>
        <dbReference type="Proteomes" id="UP000266492"/>
    </source>
</evidence>
<dbReference type="Proteomes" id="UP000266492">
    <property type="component" value="Unassembled WGS sequence"/>
</dbReference>
<feature type="chain" id="PRO_5036073715" evidence="9">
    <location>
        <begin position="23"/>
        <end position="1046"/>
    </location>
</feature>
<protein>
    <submittedName>
        <fullName evidence="12">SusC/RagA family TonB-linked outer membrane protein</fullName>
    </submittedName>
</protein>
<evidence type="ECO:0000256" key="3">
    <source>
        <dbReference type="ARBA" id="ARBA00022452"/>
    </source>
</evidence>
<evidence type="ECO:0000256" key="2">
    <source>
        <dbReference type="ARBA" id="ARBA00022448"/>
    </source>
</evidence>
<evidence type="ECO:0000313" key="12">
    <source>
        <dbReference type="EMBL" id="RGS80900.1"/>
    </source>
</evidence>
<dbReference type="PROSITE" id="PS52016">
    <property type="entry name" value="TONB_DEPENDENT_REC_3"/>
    <property type="match status" value="1"/>
</dbReference>
<evidence type="ECO:0000313" key="11">
    <source>
        <dbReference type="EMBL" id="KAA3808444.1"/>
    </source>
</evidence>
<dbReference type="GO" id="GO:0044718">
    <property type="term" value="P:siderophore transmembrane transport"/>
    <property type="evidence" value="ECO:0007669"/>
    <property type="project" value="TreeGrafter"/>
</dbReference>
<keyword evidence="6 8" id="KW-0472">Membrane</keyword>
<evidence type="ECO:0000256" key="5">
    <source>
        <dbReference type="ARBA" id="ARBA00022729"/>
    </source>
</evidence>
<dbReference type="GO" id="GO:0009279">
    <property type="term" value="C:cell outer membrane"/>
    <property type="evidence" value="ECO:0007669"/>
    <property type="project" value="UniProtKB-SubCell"/>
</dbReference>
<accession>A0A395VVT7</accession>
<dbReference type="EMBL" id="QRVZ01000020">
    <property type="protein sequence ID" value="RGS80900.1"/>
    <property type="molecule type" value="Genomic_DNA"/>
</dbReference>
<evidence type="ECO:0000256" key="1">
    <source>
        <dbReference type="ARBA" id="ARBA00004571"/>
    </source>
</evidence>
<evidence type="ECO:0000259" key="10">
    <source>
        <dbReference type="Pfam" id="PF07715"/>
    </source>
</evidence>
<keyword evidence="7 8" id="KW-0998">Cell outer membrane</keyword>
<evidence type="ECO:0000256" key="4">
    <source>
        <dbReference type="ARBA" id="ARBA00022692"/>
    </source>
</evidence>
<dbReference type="Proteomes" id="UP000460135">
    <property type="component" value="Unassembled WGS sequence"/>
</dbReference>
<dbReference type="AlphaFoldDB" id="A0A395VVT7"/>
<keyword evidence="2 8" id="KW-0813">Transport</keyword>
<dbReference type="KEGG" id="boa:Bovatus_04452"/>
<dbReference type="InterPro" id="IPR012910">
    <property type="entry name" value="Plug_dom"/>
</dbReference>
<dbReference type="GO" id="GO:0015344">
    <property type="term" value="F:siderophore uptake transmembrane transporter activity"/>
    <property type="evidence" value="ECO:0007669"/>
    <property type="project" value="TreeGrafter"/>
</dbReference>
<dbReference type="Gene3D" id="2.40.170.20">
    <property type="entry name" value="TonB-dependent receptor, beta-barrel domain"/>
    <property type="match status" value="1"/>
</dbReference>
<organism evidence="12 13">
    <name type="scientific">Bacteroides ovatus</name>
    <dbReference type="NCBI Taxonomy" id="28116"/>
    <lineage>
        <taxon>Bacteria</taxon>
        <taxon>Pseudomonadati</taxon>
        <taxon>Bacteroidota</taxon>
        <taxon>Bacteroidia</taxon>
        <taxon>Bacteroidales</taxon>
        <taxon>Bacteroidaceae</taxon>
        <taxon>Bacteroides</taxon>
    </lineage>
</organism>
<evidence type="ECO:0000256" key="6">
    <source>
        <dbReference type="ARBA" id="ARBA00023136"/>
    </source>
</evidence>
<dbReference type="Gene3D" id="2.170.130.10">
    <property type="entry name" value="TonB-dependent receptor, plug domain"/>
    <property type="match status" value="1"/>
</dbReference>
<dbReference type="Pfam" id="PF07715">
    <property type="entry name" value="Plug"/>
    <property type="match status" value="1"/>
</dbReference>
<dbReference type="SUPFAM" id="SSF49464">
    <property type="entry name" value="Carboxypeptidase regulatory domain-like"/>
    <property type="match status" value="1"/>
</dbReference>
<proteinExistence type="inferred from homology"/>
<dbReference type="InterPro" id="IPR008969">
    <property type="entry name" value="CarboxyPept-like_regulatory"/>
</dbReference>
<reference evidence="12 13" key="1">
    <citation type="submission" date="2018-08" db="EMBL/GenBank/DDBJ databases">
        <title>A genome reference for cultivated species of the human gut microbiota.</title>
        <authorList>
            <person name="Zou Y."/>
            <person name="Xue W."/>
            <person name="Luo G."/>
        </authorList>
    </citation>
    <scope>NUCLEOTIDE SEQUENCE [LARGE SCALE GENOMIC DNA]</scope>
    <source>
        <strain evidence="12 13">AF20-9LB</strain>
    </source>
</reference>
<dbReference type="InterPro" id="IPR039426">
    <property type="entry name" value="TonB-dep_rcpt-like"/>
</dbReference>
<gene>
    <name evidence="12" type="ORF">DWX70_20270</name>
    <name evidence="11" type="ORF">F3F51_03475</name>
</gene>
<evidence type="ECO:0000256" key="8">
    <source>
        <dbReference type="PROSITE-ProRule" id="PRU01360"/>
    </source>
</evidence>
<comment type="caution">
    <text evidence="12">The sequence shown here is derived from an EMBL/GenBank/DDBJ whole genome shotgun (WGS) entry which is preliminary data.</text>
</comment>
<reference evidence="11 14" key="2">
    <citation type="journal article" date="2019" name="Nat. Med.">
        <title>A library of human gut bacterial isolates paired with longitudinal multiomics data enables mechanistic microbiome research.</title>
        <authorList>
            <person name="Poyet M."/>
            <person name="Groussin M."/>
            <person name="Gibbons S.M."/>
            <person name="Avila-Pacheco J."/>
            <person name="Jiang X."/>
            <person name="Kearney S.M."/>
            <person name="Perrotta A.R."/>
            <person name="Berdy B."/>
            <person name="Zhao S."/>
            <person name="Lieberman T.D."/>
            <person name="Swanson P.K."/>
            <person name="Smith M."/>
            <person name="Roesemann S."/>
            <person name="Alexander J.E."/>
            <person name="Rich S.A."/>
            <person name="Livny J."/>
            <person name="Vlamakis H."/>
            <person name="Clish C."/>
            <person name="Bullock K."/>
            <person name="Deik A."/>
            <person name="Scott J."/>
            <person name="Pierce K.A."/>
            <person name="Xavier R.J."/>
            <person name="Alm E.J."/>
        </authorList>
    </citation>
    <scope>NUCLEOTIDE SEQUENCE [LARGE SCALE GENOMIC DNA]</scope>
    <source>
        <strain evidence="11 14">BIOML-A183</strain>
    </source>
</reference>
<feature type="signal peptide" evidence="9">
    <location>
        <begin position="1"/>
        <end position="22"/>
    </location>
</feature>
<keyword evidence="4 8" id="KW-0812">Transmembrane</keyword>
<comment type="subcellular location">
    <subcellularLocation>
        <location evidence="1 8">Cell outer membrane</location>
        <topology evidence="1 8">Multi-pass membrane protein</topology>
    </subcellularLocation>
</comment>
<evidence type="ECO:0000313" key="14">
    <source>
        <dbReference type="Proteomes" id="UP000460135"/>
    </source>
</evidence>
<dbReference type="PANTHER" id="PTHR30069">
    <property type="entry name" value="TONB-DEPENDENT OUTER MEMBRANE RECEPTOR"/>
    <property type="match status" value="1"/>
</dbReference>
<dbReference type="InterPro" id="IPR023996">
    <property type="entry name" value="TonB-dep_OMP_SusC/RagA"/>
</dbReference>
<evidence type="ECO:0000256" key="7">
    <source>
        <dbReference type="ARBA" id="ARBA00023237"/>
    </source>
</evidence>
<name>A0A395VVT7_BACOV</name>